<reference evidence="3" key="1">
    <citation type="journal article" date="2011" name="Science">
        <title>The plant cell wall-decomposing machinery underlies the functional diversity of forest fungi.</title>
        <authorList>
            <person name="Eastwood D.C."/>
            <person name="Floudas D."/>
            <person name="Binder M."/>
            <person name="Majcherczyk A."/>
            <person name="Schneider P."/>
            <person name="Aerts A."/>
            <person name="Asiegbu F.O."/>
            <person name="Baker S.E."/>
            <person name="Barry K."/>
            <person name="Bendiksby M."/>
            <person name="Blumentritt M."/>
            <person name="Coutinho P.M."/>
            <person name="Cullen D."/>
            <person name="de Vries R.P."/>
            <person name="Gathman A."/>
            <person name="Goodell B."/>
            <person name="Henrissat B."/>
            <person name="Ihrmark K."/>
            <person name="Kauserud H."/>
            <person name="Kohler A."/>
            <person name="LaButti K."/>
            <person name="Lapidus A."/>
            <person name="Lavin J.L."/>
            <person name="Lee Y.-H."/>
            <person name="Lindquist E."/>
            <person name="Lilly W."/>
            <person name="Lucas S."/>
            <person name="Morin E."/>
            <person name="Murat C."/>
            <person name="Oguiza J.A."/>
            <person name="Park J."/>
            <person name="Pisabarro A.G."/>
            <person name="Riley R."/>
            <person name="Rosling A."/>
            <person name="Salamov A."/>
            <person name="Schmidt O."/>
            <person name="Schmutz J."/>
            <person name="Skrede I."/>
            <person name="Stenlid J."/>
            <person name="Wiebenga A."/>
            <person name="Xie X."/>
            <person name="Kuees U."/>
            <person name="Hibbett D.S."/>
            <person name="Hoffmeister D."/>
            <person name="Hoegberg N."/>
            <person name="Martin F."/>
            <person name="Grigoriev I.V."/>
            <person name="Watkinson S.C."/>
        </authorList>
    </citation>
    <scope>NUCLEOTIDE SEQUENCE [LARGE SCALE GENOMIC DNA]</scope>
    <source>
        <strain evidence="3">S7.9</strain>
    </source>
</reference>
<dbReference type="RefSeq" id="XP_007320146.1">
    <property type="nucleotide sequence ID" value="XM_007320084.1"/>
</dbReference>
<dbReference type="KEGG" id="sla:SERLADRAFT_471434"/>
<dbReference type="HOGENOM" id="CLU_940661_0_0_1"/>
<name>F8P175_SERL9</name>
<dbReference type="Proteomes" id="UP000008064">
    <property type="component" value="Unassembled WGS sequence"/>
</dbReference>
<accession>F8P175</accession>
<sequence>MNAVHDTADLASPNPTWELDVLGSLGHDYSMMAEIEAGEDVWHGAEGEGLRLARPSTTNVLPRDVRSAMRRSDMKASRLLGVTVTRDDGALFATNNNANARHSDENIVPHCALGMRSSNSKAKSKSKTHAKSSSLSTLVGVLKNMNMHMRIGKEVVGVGKAKKRFGKKEGPRRVVLAPLGPNVSSSIEEARDRNGRLEVSDGDSCSYSAYQQLDDGSRSSACDSVIGTTSESETLGRGNEAREDEIAAEARPFKWDVENPFATPTSSPVRVIMFENISPLDISQKSDENANGDDGVKEEVEGAHEFHVDMDLELDNRRRERRTRNMTRRTRMKTMQILGAEALDAILSLEEEA</sequence>
<evidence type="ECO:0000256" key="1">
    <source>
        <dbReference type="SAM" id="MobiDB-lite"/>
    </source>
</evidence>
<feature type="region of interest" description="Disordered" evidence="1">
    <location>
        <begin position="218"/>
        <end position="240"/>
    </location>
</feature>
<dbReference type="OrthoDB" id="2659658at2759"/>
<dbReference type="AlphaFoldDB" id="F8P175"/>
<evidence type="ECO:0000313" key="3">
    <source>
        <dbReference type="Proteomes" id="UP000008064"/>
    </source>
</evidence>
<feature type="compositionally biased region" description="Polar residues" evidence="1">
    <location>
        <begin position="218"/>
        <end position="233"/>
    </location>
</feature>
<dbReference type="EMBL" id="GL945436">
    <property type="protein sequence ID" value="EGO22906.1"/>
    <property type="molecule type" value="Genomic_DNA"/>
</dbReference>
<proteinExistence type="predicted"/>
<dbReference type="GeneID" id="18819944"/>
<protein>
    <submittedName>
        <fullName evidence="2">Uncharacterized protein</fullName>
    </submittedName>
</protein>
<organism evidence="3">
    <name type="scientific">Serpula lacrymans var. lacrymans (strain S7.9)</name>
    <name type="common">Dry rot fungus</name>
    <dbReference type="NCBI Taxonomy" id="578457"/>
    <lineage>
        <taxon>Eukaryota</taxon>
        <taxon>Fungi</taxon>
        <taxon>Dikarya</taxon>
        <taxon>Basidiomycota</taxon>
        <taxon>Agaricomycotina</taxon>
        <taxon>Agaricomycetes</taxon>
        <taxon>Agaricomycetidae</taxon>
        <taxon>Boletales</taxon>
        <taxon>Coniophorineae</taxon>
        <taxon>Serpulaceae</taxon>
        <taxon>Serpula</taxon>
    </lineage>
</organism>
<evidence type="ECO:0000313" key="2">
    <source>
        <dbReference type="EMBL" id="EGO22906.1"/>
    </source>
</evidence>
<gene>
    <name evidence="2" type="ORF">SERLADRAFT_471434</name>
</gene>